<dbReference type="RefSeq" id="WP_196102730.1">
    <property type="nucleotide sequence ID" value="NZ_CP064942.1"/>
</dbReference>
<organism evidence="1 2">
    <name type="scientific">Pontivivens ytuae</name>
    <dbReference type="NCBI Taxonomy" id="2789856"/>
    <lineage>
        <taxon>Bacteria</taxon>
        <taxon>Pseudomonadati</taxon>
        <taxon>Pseudomonadota</taxon>
        <taxon>Alphaproteobacteria</taxon>
        <taxon>Rhodobacterales</taxon>
        <taxon>Paracoccaceae</taxon>
        <taxon>Pontivivens</taxon>
    </lineage>
</organism>
<proteinExistence type="predicted"/>
<name>A0A7S9LQN2_9RHOB</name>
<dbReference type="KEGG" id="poz:I0K15_17320"/>
<reference evidence="1 2" key="1">
    <citation type="submission" date="2020-11" db="EMBL/GenBank/DDBJ databases">
        <title>Description of Pontivivens ytuae sp. nov. isolated from deep sea sediment of Mariana Trench.</title>
        <authorList>
            <person name="Wang Z."/>
            <person name="Sun Q.-L."/>
            <person name="Xu X.-D."/>
            <person name="Tang Y.-Z."/>
            <person name="Zhang J."/>
        </authorList>
    </citation>
    <scope>NUCLEOTIDE SEQUENCE [LARGE SCALE GENOMIC DNA]</scope>
    <source>
        <strain evidence="1 2">MT2928</strain>
    </source>
</reference>
<keyword evidence="2" id="KW-1185">Reference proteome</keyword>
<sequence length="283" mass="32263">MARPDLRPVASLWIGDRLTWFERVAIQSFIDHGHRFILYAYDPIEGVPAEVDLRPADEVLPRPERDLSDRARRAIFSDTFRIEMILKTDAIWVDTDALCVAPFEPVDDCFFGIEKHTGVVSNAMLRLPSDAAVTRDLHRLLTASEPILPWLRKAKRIELRHARHRGERWDMTRFRWGESGPRALTFYLRHHGLHGRAFARHVLYPLNFPLNTVLFEPSYTLSAIEQPGSLSVHFYGGTKHRMRELGLLTPPAGSYFEAICARHGIDPAAHPLPALPAEERAAP</sequence>
<dbReference type="Proteomes" id="UP000594800">
    <property type="component" value="Chromosome"/>
</dbReference>
<gene>
    <name evidence="1" type="ORF">I0K15_17320</name>
</gene>
<dbReference type="EMBL" id="CP064942">
    <property type="protein sequence ID" value="QPH53521.1"/>
    <property type="molecule type" value="Genomic_DNA"/>
</dbReference>
<protein>
    <submittedName>
        <fullName evidence="1">Uncharacterized protein</fullName>
    </submittedName>
</protein>
<evidence type="ECO:0000313" key="2">
    <source>
        <dbReference type="Proteomes" id="UP000594800"/>
    </source>
</evidence>
<evidence type="ECO:0000313" key="1">
    <source>
        <dbReference type="EMBL" id="QPH53521.1"/>
    </source>
</evidence>
<accession>A0A7S9LQN2</accession>
<dbReference type="AlphaFoldDB" id="A0A7S9LQN2"/>